<evidence type="ECO:0000313" key="2">
    <source>
        <dbReference type="EMBL" id="MBB4764208.1"/>
    </source>
</evidence>
<feature type="region of interest" description="Disordered" evidence="1">
    <location>
        <begin position="52"/>
        <end position="74"/>
    </location>
</feature>
<proteinExistence type="predicted"/>
<name>A0A7W7I0V0_9ACTN</name>
<comment type="caution">
    <text evidence="2">The sequence shown here is derived from an EMBL/GenBank/DDBJ whole genome shotgun (WGS) entry which is preliminary data.</text>
</comment>
<organism evidence="2 3">
    <name type="scientific">Actinoplanes digitatis</name>
    <dbReference type="NCBI Taxonomy" id="1868"/>
    <lineage>
        <taxon>Bacteria</taxon>
        <taxon>Bacillati</taxon>
        <taxon>Actinomycetota</taxon>
        <taxon>Actinomycetes</taxon>
        <taxon>Micromonosporales</taxon>
        <taxon>Micromonosporaceae</taxon>
        <taxon>Actinoplanes</taxon>
    </lineage>
</organism>
<evidence type="ECO:0000256" key="1">
    <source>
        <dbReference type="SAM" id="MobiDB-lite"/>
    </source>
</evidence>
<sequence>MSTDLPPAPAGDDDTRQTRARIARTLRLRLPALASTDIDQHVERVLRRLHRRQAGTRSAAPVDPAPRRYCQIGR</sequence>
<dbReference type="Proteomes" id="UP000578112">
    <property type="component" value="Unassembled WGS sequence"/>
</dbReference>
<keyword evidence="3" id="KW-1185">Reference proteome</keyword>
<reference evidence="2 3" key="1">
    <citation type="submission" date="2020-08" db="EMBL/GenBank/DDBJ databases">
        <title>Sequencing the genomes of 1000 actinobacteria strains.</title>
        <authorList>
            <person name="Klenk H.-P."/>
        </authorList>
    </citation>
    <scope>NUCLEOTIDE SEQUENCE [LARGE SCALE GENOMIC DNA]</scope>
    <source>
        <strain evidence="2 3">DSM 43149</strain>
    </source>
</reference>
<dbReference type="RefSeq" id="WP_184995420.1">
    <property type="nucleotide sequence ID" value="NZ_BOMK01000075.1"/>
</dbReference>
<dbReference type="AlphaFoldDB" id="A0A7W7I0V0"/>
<dbReference type="EMBL" id="JACHNH010000001">
    <property type="protein sequence ID" value="MBB4764208.1"/>
    <property type="molecule type" value="Genomic_DNA"/>
</dbReference>
<evidence type="ECO:0000313" key="3">
    <source>
        <dbReference type="Proteomes" id="UP000578112"/>
    </source>
</evidence>
<protein>
    <submittedName>
        <fullName evidence="2">Uncharacterized protein</fullName>
    </submittedName>
</protein>
<gene>
    <name evidence="2" type="ORF">BJ971_004764</name>
</gene>
<accession>A0A7W7I0V0</accession>